<dbReference type="EMBL" id="APPJ01000011">
    <property type="protein sequence ID" value="ENV17038.1"/>
    <property type="molecule type" value="Genomic_DNA"/>
</dbReference>
<comment type="caution">
    <text evidence="1">The sequence shown here is derived from an EMBL/GenBank/DDBJ whole genome shotgun (WGS) entry which is preliminary data.</text>
</comment>
<keyword evidence="2" id="KW-1185">Reference proteome</keyword>
<evidence type="ECO:0000313" key="1">
    <source>
        <dbReference type="EMBL" id="ENV17038.1"/>
    </source>
</evidence>
<protein>
    <submittedName>
        <fullName evidence="1">Uncharacterized protein</fullName>
    </submittedName>
</protein>
<dbReference type="HOGENOM" id="CLU_3401695_0_0_6"/>
<reference evidence="1 2" key="1">
    <citation type="submission" date="2013-02" db="EMBL/GenBank/DDBJ databases">
        <title>The Genome Sequence of Acinetobacter guillouiae NIPH 991.</title>
        <authorList>
            <consortium name="The Broad Institute Genome Sequencing Platform"/>
            <consortium name="The Broad Institute Genome Sequencing Center for Infectious Disease"/>
            <person name="Cerqueira G."/>
            <person name="Feldgarden M."/>
            <person name="Courvalin P."/>
            <person name="Perichon B."/>
            <person name="Grillot-Courvalin C."/>
            <person name="Clermont D."/>
            <person name="Rocha E."/>
            <person name="Yoon E.-J."/>
            <person name="Nemec A."/>
            <person name="Walker B."/>
            <person name="Young S.K."/>
            <person name="Zeng Q."/>
            <person name="Gargeya S."/>
            <person name="Fitzgerald M."/>
            <person name="Haas B."/>
            <person name="Abouelleil A."/>
            <person name="Alvarado L."/>
            <person name="Arachchi H.M."/>
            <person name="Berlin A.M."/>
            <person name="Chapman S.B."/>
            <person name="Dewar J."/>
            <person name="Goldberg J."/>
            <person name="Griggs A."/>
            <person name="Gujja S."/>
            <person name="Hansen M."/>
            <person name="Howarth C."/>
            <person name="Imamovic A."/>
            <person name="Larimer J."/>
            <person name="McCowan C."/>
            <person name="Murphy C."/>
            <person name="Neiman D."/>
            <person name="Pearson M."/>
            <person name="Priest M."/>
            <person name="Roberts A."/>
            <person name="Saif S."/>
            <person name="Shea T."/>
            <person name="Sisk P."/>
            <person name="Sykes S."/>
            <person name="Wortman J."/>
            <person name="Nusbaum C."/>
            <person name="Birren B."/>
        </authorList>
    </citation>
    <scope>NUCLEOTIDE SEQUENCE [LARGE SCALE GENOMIC DNA]</scope>
    <source>
        <strain evidence="1 2">NIPH 991</strain>
    </source>
</reference>
<name>N8YBQ4_ACIGI</name>
<gene>
    <name evidence="1" type="ORF">F964_02787</name>
</gene>
<dbReference type="Proteomes" id="UP000013148">
    <property type="component" value="Unassembled WGS sequence"/>
</dbReference>
<accession>N8YBQ4</accession>
<dbReference type="AlphaFoldDB" id="N8YBQ4"/>
<evidence type="ECO:0000313" key="2">
    <source>
        <dbReference type="Proteomes" id="UP000013148"/>
    </source>
</evidence>
<organism evidence="1 2">
    <name type="scientific">Acinetobacter guillouiae NIPH 991</name>
    <dbReference type="NCBI Taxonomy" id="1217656"/>
    <lineage>
        <taxon>Bacteria</taxon>
        <taxon>Pseudomonadati</taxon>
        <taxon>Pseudomonadota</taxon>
        <taxon>Gammaproteobacteria</taxon>
        <taxon>Moraxellales</taxon>
        <taxon>Moraxellaceae</taxon>
        <taxon>Acinetobacter</taxon>
    </lineage>
</organism>
<sequence>MLDGVFVMIIVTMSALKNSFKYLLEQSFFS</sequence>
<proteinExistence type="predicted"/>